<organism evidence="10 11">
    <name type="scientific">Campylobacter vicugnae</name>
    <dbReference type="NCBI Taxonomy" id="1660076"/>
    <lineage>
        <taxon>Bacteria</taxon>
        <taxon>Pseudomonadati</taxon>
        <taxon>Campylobacterota</taxon>
        <taxon>Epsilonproteobacteria</taxon>
        <taxon>Campylobacterales</taxon>
        <taxon>Campylobacteraceae</taxon>
        <taxon>Campylobacter</taxon>
    </lineage>
</organism>
<dbReference type="NCBIfam" id="TIGR02582">
    <property type="entry name" value="cas7_TM1809"/>
    <property type="match status" value="1"/>
</dbReference>
<keyword evidence="4" id="KW-0255">Endonuclease</keyword>
<dbReference type="InterPro" id="IPR013412">
    <property type="entry name" value="CRISPR-assoc_RAMP_Csm3"/>
</dbReference>
<dbReference type="Pfam" id="PF03787">
    <property type="entry name" value="RAMPs"/>
    <property type="match status" value="1"/>
</dbReference>
<dbReference type="Proteomes" id="UP001318120">
    <property type="component" value="Chromosome"/>
</dbReference>
<evidence type="ECO:0000313" key="11">
    <source>
        <dbReference type="Proteomes" id="UP001318120"/>
    </source>
</evidence>
<evidence type="ECO:0000256" key="6">
    <source>
        <dbReference type="ARBA" id="ARBA00022884"/>
    </source>
</evidence>
<keyword evidence="6" id="KW-0694">RNA-binding</keyword>
<accession>A0ABZ2E6S1</accession>
<gene>
    <name evidence="10" type="primary">csm3</name>
    <name evidence="10" type="ORF">CVIC9261_06870</name>
</gene>
<dbReference type="PANTHER" id="PTHR35579">
    <property type="entry name" value="CRISPR SYSTEM CMS ENDORIBONUCLEASE CSM3"/>
    <property type="match status" value="1"/>
</dbReference>
<dbReference type="RefSeq" id="WP_086302636.1">
    <property type="nucleotide sequence ID" value="NZ_CP018793.1"/>
</dbReference>
<feature type="domain" description="CRISPR type III-associated protein" evidence="9">
    <location>
        <begin position="10"/>
        <end position="202"/>
    </location>
</feature>
<name>A0ABZ2E6S1_9BACT</name>
<evidence type="ECO:0000256" key="2">
    <source>
        <dbReference type="ARBA" id="ARBA00022150"/>
    </source>
</evidence>
<evidence type="ECO:0000256" key="3">
    <source>
        <dbReference type="ARBA" id="ARBA00022722"/>
    </source>
</evidence>
<dbReference type="PANTHER" id="PTHR35579:SF3">
    <property type="entry name" value="CRISPR SYSTEM CMS ENDORIBONUCLEASE CSM3"/>
    <property type="match status" value="1"/>
</dbReference>
<proteinExistence type="inferred from homology"/>
<keyword evidence="3" id="KW-0540">Nuclease</keyword>
<evidence type="ECO:0000256" key="7">
    <source>
        <dbReference type="ARBA" id="ARBA00023118"/>
    </source>
</evidence>
<sequence>MKIVSLKGQISLITGLHIGGGDDVMKIGGIDNQVIKDTLTNKPYIPGSSIKGKLRSLLEWDSKVAGYNNGNPFGSNCLNLIPQNDMEKAQNLIKLFGDSASESKFGFTRISIGDCFVSSECCELTLSEAKYENVIDRISGKAQHPRQIERVPAGIKFDYDIRIKILDGDDESALKGLVTRGLELIERDYLGGSGSRGYGRVEFSNKTNWC</sequence>
<evidence type="ECO:0000256" key="8">
    <source>
        <dbReference type="ARBA" id="ARBA00033183"/>
    </source>
</evidence>
<evidence type="ECO:0000313" key="10">
    <source>
        <dbReference type="EMBL" id="WWC41424.1"/>
    </source>
</evidence>
<comment type="similarity">
    <text evidence="1">Belongs to the CRISPR-associated Csm3 family.</text>
</comment>
<evidence type="ECO:0000256" key="1">
    <source>
        <dbReference type="ARBA" id="ARBA00006342"/>
    </source>
</evidence>
<dbReference type="InterPro" id="IPR005537">
    <property type="entry name" value="RAMP_III_fam"/>
</dbReference>
<dbReference type="InterPro" id="IPR052216">
    <property type="entry name" value="CRISPR_Csm3_endoribonuclease"/>
</dbReference>
<keyword evidence="7" id="KW-0051">Antiviral defense</keyword>
<dbReference type="EMBL" id="CP144916">
    <property type="protein sequence ID" value="WWC41424.1"/>
    <property type="molecule type" value="Genomic_DNA"/>
</dbReference>
<evidence type="ECO:0000256" key="4">
    <source>
        <dbReference type="ARBA" id="ARBA00022759"/>
    </source>
</evidence>
<evidence type="ECO:0000259" key="9">
    <source>
        <dbReference type="Pfam" id="PF03787"/>
    </source>
</evidence>
<dbReference type="GeneID" id="93113817"/>
<keyword evidence="5" id="KW-0378">Hydrolase</keyword>
<keyword evidence="11" id="KW-1185">Reference proteome</keyword>
<evidence type="ECO:0000256" key="5">
    <source>
        <dbReference type="ARBA" id="ARBA00022801"/>
    </source>
</evidence>
<reference evidence="10 11" key="1">
    <citation type="journal article" date="2017" name="Genome Biol. Evol.">
        <title>Comparative Genomic Analysis Identifies a Campylobacter Clade Deficient in Selenium Metabolism.</title>
        <authorList>
            <person name="Miller W.G."/>
            <person name="Yee E."/>
            <person name="Lopes B.S."/>
            <person name="Chapman M.H."/>
            <person name="Huynh S."/>
            <person name="Bono J.L."/>
            <person name="Parker C.T."/>
            <person name="Strachan N.J.C."/>
            <person name="Forbes K.J."/>
        </authorList>
    </citation>
    <scope>NUCLEOTIDE SEQUENCE [LARGE SCALE GENOMIC DNA]</scope>
    <source>
        <strain evidence="10 11">RM9261</strain>
    </source>
</reference>
<protein>
    <recommendedName>
        <fullName evidence="2">CRISPR system Cms endoribonuclease Csm3</fullName>
    </recommendedName>
    <alternativeName>
        <fullName evidence="8">CRISPR type III A-associated RAMP protein Csm3</fullName>
    </alternativeName>
</protein>